<protein>
    <submittedName>
        <fullName evidence="1">Uncharacterized protein</fullName>
    </submittedName>
</protein>
<accession>A0A9P8PSU5</accession>
<keyword evidence="2" id="KW-1185">Reference proteome</keyword>
<comment type="caution">
    <text evidence="1">The sequence shown here is derived from an EMBL/GenBank/DDBJ whole genome shotgun (WGS) entry which is preliminary data.</text>
</comment>
<reference evidence="1" key="1">
    <citation type="journal article" date="2021" name="Open Biol.">
        <title>Shared evolutionary footprints suggest mitochondrial oxidative damage underlies multiple complex I losses in fungi.</title>
        <authorList>
            <person name="Schikora-Tamarit M.A."/>
            <person name="Marcet-Houben M."/>
            <person name="Nosek J."/>
            <person name="Gabaldon T."/>
        </authorList>
    </citation>
    <scope>NUCLEOTIDE SEQUENCE</scope>
    <source>
        <strain evidence="1">NCAIM Y.01608</strain>
    </source>
</reference>
<evidence type="ECO:0000313" key="2">
    <source>
        <dbReference type="Proteomes" id="UP000788993"/>
    </source>
</evidence>
<dbReference type="EMBL" id="JAEUBD010000146">
    <property type="protein sequence ID" value="KAH3676809.1"/>
    <property type="molecule type" value="Genomic_DNA"/>
</dbReference>
<gene>
    <name evidence="1" type="ORF">OGATHE_001299</name>
</gene>
<name>A0A9P8PSU5_9ASCO</name>
<proteinExistence type="predicted"/>
<dbReference type="Proteomes" id="UP000788993">
    <property type="component" value="Unassembled WGS sequence"/>
</dbReference>
<organism evidence="1 2">
    <name type="scientific">Ogataea polymorpha</name>
    <dbReference type="NCBI Taxonomy" id="460523"/>
    <lineage>
        <taxon>Eukaryota</taxon>
        <taxon>Fungi</taxon>
        <taxon>Dikarya</taxon>
        <taxon>Ascomycota</taxon>
        <taxon>Saccharomycotina</taxon>
        <taxon>Pichiomycetes</taxon>
        <taxon>Pichiales</taxon>
        <taxon>Pichiaceae</taxon>
        <taxon>Ogataea</taxon>
    </lineage>
</organism>
<reference evidence="1" key="2">
    <citation type="submission" date="2021-01" db="EMBL/GenBank/DDBJ databases">
        <authorList>
            <person name="Schikora-Tamarit M.A."/>
        </authorList>
    </citation>
    <scope>NUCLEOTIDE SEQUENCE</scope>
    <source>
        <strain evidence="1">NCAIM Y.01608</strain>
    </source>
</reference>
<dbReference type="AlphaFoldDB" id="A0A9P8PSU5"/>
<evidence type="ECO:0000313" key="1">
    <source>
        <dbReference type="EMBL" id="KAH3676809.1"/>
    </source>
</evidence>
<sequence length="313" mass="35827">MILLSALSLSKMARWSSGVSLQEVVDLLLVQLRENAYKHVGNVLLEVEGVGSTLWSSILLINWFCDLVFQHQFKKLSQQLGLQSEARLVIRVRQDIEDIAENREIEIFVKSNSKSVRSQILYILQQLDTESQTGIFDISVVVLEGPQYSVNKGLEGLRWELNQGVETFEINLTKQLVEFNSVFRILREVLVDHIQSDFENIGENKNNLIRNELSDLFDKRGQTVQNLCISGIWNVGLVILQNRRQQVWNQITNDLLWIVSFGDVCLDQNQNLLFDGSPTSHLWRFGGDQTVIRNGVRDQPADGIVKRQHVNID</sequence>